<dbReference type="InterPro" id="IPR000571">
    <property type="entry name" value="Znf_CCCH"/>
</dbReference>
<reference evidence="4" key="1">
    <citation type="journal article" date="2023" name="Mol. Phylogenet. Evol.">
        <title>Genome-scale phylogeny and comparative genomics of the fungal order Sordariales.</title>
        <authorList>
            <person name="Hensen N."/>
            <person name="Bonometti L."/>
            <person name="Westerberg I."/>
            <person name="Brannstrom I.O."/>
            <person name="Guillou S."/>
            <person name="Cros-Aarteil S."/>
            <person name="Calhoun S."/>
            <person name="Haridas S."/>
            <person name="Kuo A."/>
            <person name="Mondo S."/>
            <person name="Pangilinan J."/>
            <person name="Riley R."/>
            <person name="LaButti K."/>
            <person name="Andreopoulos B."/>
            <person name="Lipzen A."/>
            <person name="Chen C."/>
            <person name="Yan M."/>
            <person name="Daum C."/>
            <person name="Ng V."/>
            <person name="Clum A."/>
            <person name="Steindorff A."/>
            <person name="Ohm R.A."/>
            <person name="Martin F."/>
            <person name="Silar P."/>
            <person name="Natvig D.O."/>
            <person name="Lalanne C."/>
            <person name="Gautier V."/>
            <person name="Ament-Velasquez S.L."/>
            <person name="Kruys A."/>
            <person name="Hutchinson M.I."/>
            <person name="Powell A.J."/>
            <person name="Barry K."/>
            <person name="Miller A.N."/>
            <person name="Grigoriev I.V."/>
            <person name="Debuchy R."/>
            <person name="Gladieux P."/>
            <person name="Hiltunen Thoren M."/>
            <person name="Johannesson H."/>
        </authorList>
    </citation>
    <scope>NUCLEOTIDE SEQUENCE</scope>
    <source>
        <strain evidence="4">PSN324</strain>
    </source>
</reference>
<dbReference type="PROSITE" id="PS50103">
    <property type="entry name" value="ZF_C3H1"/>
    <property type="match status" value="1"/>
</dbReference>
<evidence type="ECO:0000313" key="4">
    <source>
        <dbReference type="EMBL" id="KAK4463965.1"/>
    </source>
</evidence>
<evidence type="ECO:0000256" key="2">
    <source>
        <dbReference type="SAM" id="MobiDB-lite"/>
    </source>
</evidence>
<protein>
    <recommendedName>
        <fullName evidence="3">C3H1-type domain-containing protein</fullName>
    </recommendedName>
</protein>
<evidence type="ECO:0000256" key="1">
    <source>
        <dbReference type="PROSITE-ProRule" id="PRU00723"/>
    </source>
</evidence>
<proteinExistence type="predicted"/>
<feature type="compositionally biased region" description="Low complexity" evidence="2">
    <location>
        <begin position="354"/>
        <end position="380"/>
    </location>
</feature>
<keyword evidence="1" id="KW-0862">Zinc</keyword>
<dbReference type="AlphaFoldDB" id="A0AAV9HVD0"/>
<feature type="domain" description="C3H1-type" evidence="3">
    <location>
        <begin position="279"/>
        <end position="308"/>
    </location>
</feature>
<keyword evidence="1" id="KW-0479">Metal-binding</keyword>
<feature type="compositionally biased region" description="Basic and acidic residues" evidence="2">
    <location>
        <begin position="444"/>
        <end position="454"/>
    </location>
</feature>
<accession>A0AAV9HVD0</accession>
<feature type="compositionally biased region" description="Low complexity" evidence="2">
    <location>
        <begin position="464"/>
        <end position="488"/>
    </location>
</feature>
<organism evidence="4 5">
    <name type="scientific">Cladorrhinum samala</name>
    <dbReference type="NCBI Taxonomy" id="585594"/>
    <lineage>
        <taxon>Eukaryota</taxon>
        <taxon>Fungi</taxon>
        <taxon>Dikarya</taxon>
        <taxon>Ascomycota</taxon>
        <taxon>Pezizomycotina</taxon>
        <taxon>Sordariomycetes</taxon>
        <taxon>Sordariomycetidae</taxon>
        <taxon>Sordariales</taxon>
        <taxon>Podosporaceae</taxon>
        <taxon>Cladorrhinum</taxon>
    </lineage>
</organism>
<keyword evidence="5" id="KW-1185">Reference proteome</keyword>
<name>A0AAV9HVD0_9PEZI</name>
<dbReference type="GO" id="GO:0008270">
    <property type="term" value="F:zinc ion binding"/>
    <property type="evidence" value="ECO:0007669"/>
    <property type="project" value="UniProtKB-KW"/>
</dbReference>
<reference evidence="4" key="2">
    <citation type="submission" date="2023-06" db="EMBL/GenBank/DDBJ databases">
        <authorList>
            <consortium name="Lawrence Berkeley National Laboratory"/>
            <person name="Mondo S.J."/>
            <person name="Hensen N."/>
            <person name="Bonometti L."/>
            <person name="Westerberg I."/>
            <person name="Brannstrom I.O."/>
            <person name="Guillou S."/>
            <person name="Cros-Aarteil S."/>
            <person name="Calhoun S."/>
            <person name="Haridas S."/>
            <person name="Kuo A."/>
            <person name="Pangilinan J."/>
            <person name="Riley R."/>
            <person name="Labutti K."/>
            <person name="Andreopoulos B."/>
            <person name="Lipzen A."/>
            <person name="Chen C."/>
            <person name="Yanf M."/>
            <person name="Daum C."/>
            <person name="Ng V."/>
            <person name="Clum A."/>
            <person name="Steindorff A."/>
            <person name="Ohm R."/>
            <person name="Martin F."/>
            <person name="Silar P."/>
            <person name="Natvig D."/>
            <person name="Lalanne C."/>
            <person name="Gautier V."/>
            <person name="Ament-Velasquez S.L."/>
            <person name="Kruys A."/>
            <person name="Hutchinson M.I."/>
            <person name="Powell A.J."/>
            <person name="Barry K."/>
            <person name="Miller A.N."/>
            <person name="Grigoriev I.V."/>
            <person name="Debuchy R."/>
            <person name="Gladieux P."/>
            <person name="Thoren M.H."/>
            <person name="Johannesson H."/>
        </authorList>
    </citation>
    <scope>NUCLEOTIDE SEQUENCE</scope>
    <source>
        <strain evidence="4">PSN324</strain>
    </source>
</reference>
<evidence type="ECO:0000313" key="5">
    <source>
        <dbReference type="Proteomes" id="UP001321749"/>
    </source>
</evidence>
<gene>
    <name evidence="4" type="ORF">QBC42DRAFT_284890</name>
</gene>
<sequence length="584" mass="61115">MSPSPSALCGADAGKSGRYELPFRRCSNEEPGASDEPNHVRRGQLGATAVAHLAVPSRFPARFNTASRPISAANWRSKGFYGAPASVGVVGSSPSACETAAGTLGSSALGGFSASGTTQLGFCLASGAVAGFELGRGAPVSPRSSTSASGLSFVGSPVASGAGGGLIPTTPRGPHAGARRMELVLPDNAVGYCFVRPNGTRTRLIPADMLPFSLQGVPTMEPDNSNLVELPIPAGMSPDGKNTNTSRLSLLRGRNSDAIQSSYNASIPAASLAPSGQQKKIKVYCDKWVHEGVCAFTQQGCKYKHEMPFDRATQHSLGLFHGLPAWWKKAQQELATPVLAPSAEENYPVARGTTRLQAQQQQTTMMMRSAGPQQQHQQQHQQHHSPSSGFGGRVTNGSSSTTGFGTGWDRAAGAGGSKFVPESSMSTWWRRGPAPENSPVKETNQYEREWEAVPHHPATSGAPSRNAYNNNNNNTDNSFTTSTSPNTNQHIQQKNNNVANNSNDFGPVGSSRPLPRSAILPGRGGDGGGSQQRQSSISASPPTVIPRLFATANELQNSASNGGGTPTTTTTTSPEEAMGGVRLN</sequence>
<dbReference type="Proteomes" id="UP001321749">
    <property type="component" value="Unassembled WGS sequence"/>
</dbReference>
<evidence type="ECO:0000259" key="3">
    <source>
        <dbReference type="PROSITE" id="PS50103"/>
    </source>
</evidence>
<feature type="region of interest" description="Disordered" evidence="2">
    <location>
        <begin position="354"/>
        <end position="584"/>
    </location>
</feature>
<comment type="caution">
    <text evidence="4">The sequence shown here is derived from an EMBL/GenBank/DDBJ whole genome shotgun (WGS) entry which is preliminary data.</text>
</comment>
<keyword evidence="1" id="KW-0863">Zinc-finger</keyword>
<dbReference type="EMBL" id="MU864953">
    <property type="protein sequence ID" value="KAK4463965.1"/>
    <property type="molecule type" value="Genomic_DNA"/>
</dbReference>
<feature type="zinc finger region" description="C3H1-type" evidence="1">
    <location>
        <begin position="279"/>
        <end position="308"/>
    </location>
</feature>